<organism evidence="3 4">
    <name type="scientific">Absidia repens</name>
    <dbReference type="NCBI Taxonomy" id="90262"/>
    <lineage>
        <taxon>Eukaryota</taxon>
        <taxon>Fungi</taxon>
        <taxon>Fungi incertae sedis</taxon>
        <taxon>Mucoromycota</taxon>
        <taxon>Mucoromycotina</taxon>
        <taxon>Mucoromycetes</taxon>
        <taxon>Mucorales</taxon>
        <taxon>Cunninghamellaceae</taxon>
        <taxon>Absidia</taxon>
    </lineage>
</organism>
<evidence type="ECO:0000256" key="1">
    <source>
        <dbReference type="ARBA" id="ARBA00007114"/>
    </source>
</evidence>
<evidence type="ECO:0000313" key="3">
    <source>
        <dbReference type="EMBL" id="ORZ14539.1"/>
    </source>
</evidence>
<dbReference type="GO" id="GO:0005730">
    <property type="term" value="C:nucleolus"/>
    <property type="evidence" value="ECO:0007669"/>
    <property type="project" value="TreeGrafter"/>
</dbReference>
<dbReference type="OrthoDB" id="2282965at2759"/>
<protein>
    <submittedName>
        <fullName evidence="3">Bystin-domain-containing protein</fullName>
    </submittedName>
</protein>
<dbReference type="InterPro" id="IPR007955">
    <property type="entry name" value="Bystin"/>
</dbReference>
<accession>A0A1X2IDE7</accession>
<keyword evidence="4" id="KW-1185">Reference proteome</keyword>
<dbReference type="PANTHER" id="PTHR12821:SF0">
    <property type="entry name" value="BYSTIN"/>
    <property type="match status" value="1"/>
</dbReference>
<sequence>MVHVAPFKPVLRDEELENYLSSKISQVMMTRAQHIHDDGDNGDDEEKEEKETPLPIHEIEQCSIDNNQTNHSSMFDCCELVIDEDPEMLRLFSNSVEPVPESEPAITLEMAAMEKKQLFHNNHEIDPTKDLKCAEFYSRVGTIMQRVSSLKDPSNGIYWKGFKIIPLLTNWEDILVLMRPKDWCPEATYHATLVFLSFHNLRQLKIFLPSVLLKCAVDFIRTHSFLDPKLNLALRQVMRMTPALFCKSILIPLINPAQDGRCDLKEASLFGDILVKAHVPGLTVSTTLLSLAHFDRYLISHSVFIIILLEKHPALPFRVLASLVDHFCKSCICHSKMPSLWYQSLYLFVDM</sequence>
<dbReference type="GO" id="GO:0030515">
    <property type="term" value="F:snoRNA binding"/>
    <property type="evidence" value="ECO:0007669"/>
    <property type="project" value="TreeGrafter"/>
</dbReference>
<dbReference type="AlphaFoldDB" id="A0A1X2IDE7"/>
<dbReference type="GO" id="GO:0006364">
    <property type="term" value="P:rRNA processing"/>
    <property type="evidence" value="ECO:0007669"/>
    <property type="project" value="TreeGrafter"/>
</dbReference>
<dbReference type="GO" id="GO:0030688">
    <property type="term" value="C:preribosome, small subunit precursor"/>
    <property type="evidence" value="ECO:0007669"/>
    <property type="project" value="TreeGrafter"/>
</dbReference>
<dbReference type="EMBL" id="MCGE01000014">
    <property type="protein sequence ID" value="ORZ14539.1"/>
    <property type="molecule type" value="Genomic_DNA"/>
</dbReference>
<comment type="caution">
    <text evidence="3">The sequence shown here is derived from an EMBL/GenBank/DDBJ whole genome shotgun (WGS) entry which is preliminary data.</text>
</comment>
<dbReference type="PANTHER" id="PTHR12821">
    <property type="entry name" value="BYSTIN"/>
    <property type="match status" value="1"/>
</dbReference>
<reference evidence="3 4" key="1">
    <citation type="submission" date="2016-07" db="EMBL/GenBank/DDBJ databases">
        <title>Pervasive Adenine N6-methylation of Active Genes in Fungi.</title>
        <authorList>
            <consortium name="DOE Joint Genome Institute"/>
            <person name="Mondo S.J."/>
            <person name="Dannebaum R.O."/>
            <person name="Kuo R.C."/>
            <person name="Labutti K."/>
            <person name="Haridas S."/>
            <person name="Kuo A."/>
            <person name="Salamov A."/>
            <person name="Ahrendt S.R."/>
            <person name="Lipzen A."/>
            <person name="Sullivan W."/>
            <person name="Andreopoulos W.B."/>
            <person name="Clum A."/>
            <person name="Lindquist E."/>
            <person name="Daum C."/>
            <person name="Ramamoorthy G.K."/>
            <person name="Gryganskyi A."/>
            <person name="Culley D."/>
            <person name="Magnuson J.K."/>
            <person name="James T.Y."/>
            <person name="O'Malley M.A."/>
            <person name="Stajich J.E."/>
            <person name="Spatafora J.W."/>
            <person name="Visel A."/>
            <person name="Grigoriev I.V."/>
        </authorList>
    </citation>
    <scope>NUCLEOTIDE SEQUENCE [LARGE SCALE GENOMIC DNA]</scope>
    <source>
        <strain evidence="3 4">NRRL 1336</strain>
    </source>
</reference>
<dbReference type="Proteomes" id="UP000193560">
    <property type="component" value="Unassembled WGS sequence"/>
</dbReference>
<evidence type="ECO:0000313" key="4">
    <source>
        <dbReference type="Proteomes" id="UP000193560"/>
    </source>
</evidence>
<gene>
    <name evidence="3" type="ORF">BCR42DRAFT_393346</name>
</gene>
<dbReference type="Pfam" id="PF05291">
    <property type="entry name" value="Bystin"/>
    <property type="match status" value="1"/>
</dbReference>
<evidence type="ECO:0000256" key="2">
    <source>
        <dbReference type="SAM" id="MobiDB-lite"/>
    </source>
</evidence>
<feature type="region of interest" description="Disordered" evidence="2">
    <location>
        <begin position="35"/>
        <end position="54"/>
    </location>
</feature>
<name>A0A1X2IDE7_9FUNG</name>
<proteinExistence type="inferred from homology"/>
<comment type="similarity">
    <text evidence="1">Belongs to the bystin family.</text>
</comment>
<dbReference type="STRING" id="90262.A0A1X2IDE7"/>
<dbReference type="GO" id="GO:0005737">
    <property type="term" value="C:cytoplasm"/>
    <property type="evidence" value="ECO:0007669"/>
    <property type="project" value="TreeGrafter"/>
</dbReference>